<protein>
    <submittedName>
        <fullName evidence="2">Uncharacterized protein</fullName>
    </submittedName>
</protein>
<feature type="compositionally biased region" description="Basic and acidic residues" evidence="1">
    <location>
        <begin position="39"/>
        <end position="50"/>
    </location>
</feature>
<dbReference type="OrthoDB" id="7631055at2759"/>
<evidence type="ECO:0000313" key="2">
    <source>
        <dbReference type="EMBL" id="GFQ98702.1"/>
    </source>
</evidence>
<name>A0A8X6IPZ1_TRICU</name>
<reference evidence="2" key="1">
    <citation type="submission" date="2020-07" db="EMBL/GenBank/DDBJ databases">
        <title>Multicomponent nature underlies the extraordinary mechanical properties of spider dragline silk.</title>
        <authorList>
            <person name="Kono N."/>
            <person name="Nakamura H."/>
            <person name="Mori M."/>
            <person name="Yoshida Y."/>
            <person name="Ohtoshi R."/>
            <person name="Malay A.D."/>
            <person name="Moran D.A.P."/>
            <person name="Tomita M."/>
            <person name="Numata K."/>
            <person name="Arakawa K."/>
        </authorList>
    </citation>
    <scope>NUCLEOTIDE SEQUENCE</scope>
</reference>
<keyword evidence="3" id="KW-1185">Reference proteome</keyword>
<sequence>MLKPICSVVCHQKCEKLTPNLCGINQKLVSEVLESVKEDNNLDRDEKRSTESQNSNSSIKASTSASIFSTPSVEDSPKDNIPKKLKFREYGVDDFEFLQLLGKGSFGKMANYGGRRVTHKL</sequence>
<dbReference type="EMBL" id="BMAO01034759">
    <property type="protein sequence ID" value="GFQ98702.1"/>
    <property type="molecule type" value="Genomic_DNA"/>
</dbReference>
<feature type="compositionally biased region" description="Low complexity" evidence="1">
    <location>
        <begin position="52"/>
        <end position="70"/>
    </location>
</feature>
<organism evidence="2 3">
    <name type="scientific">Trichonephila clavata</name>
    <name type="common">Joro spider</name>
    <name type="synonym">Nephila clavata</name>
    <dbReference type="NCBI Taxonomy" id="2740835"/>
    <lineage>
        <taxon>Eukaryota</taxon>
        <taxon>Metazoa</taxon>
        <taxon>Ecdysozoa</taxon>
        <taxon>Arthropoda</taxon>
        <taxon>Chelicerata</taxon>
        <taxon>Arachnida</taxon>
        <taxon>Araneae</taxon>
        <taxon>Araneomorphae</taxon>
        <taxon>Entelegynae</taxon>
        <taxon>Araneoidea</taxon>
        <taxon>Nephilidae</taxon>
        <taxon>Trichonephila</taxon>
    </lineage>
</organism>
<feature type="region of interest" description="Disordered" evidence="1">
    <location>
        <begin position="39"/>
        <end position="80"/>
    </location>
</feature>
<comment type="caution">
    <text evidence="2">The sequence shown here is derived from an EMBL/GenBank/DDBJ whole genome shotgun (WGS) entry which is preliminary data.</text>
</comment>
<accession>A0A8X6IPZ1</accession>
<evidence type="ECO:0000313" key="3">
    <source>
        <dbReference type="Proteomes" id="UP000887116"/>
    </source>
</evidence>
<dbReference type="Proteomes" id="UP000887116">
    <property type="component" value="Unassembled WGS sequence"/>
</dbReference>
<dbReference type="AlphaFoldDB" id="A0A8X6IPZ1"/>
<dbReference type="Gene3D" id="3.30.200.20">
    <property type="entry name" value="Phosphorylase Kinase, domain 1"/>
    <property type="match status" value="1"/>
</dbReference>
<gene>
    <name evidence="2" type="ORF">TNCT_1831</name>
</gene>
<evidence type="ECO:0000256" key="1">
    <source>
        <dbReference type="SAM" id="MobiDB-lite"/>
    </source>
</evidence>
<proteinExistence type="predicted"/>